<evidence type="ECO:0000256" key="1">
    <source>
        <dbReference type="SAM" id="MobiDB-lite"/>
    </source>
</evidence>
<feature type="region of interest" description="Disordered" evidence="1">
    <location>
        <begin position="206"/>
        <end position="274"/>
    </location>
</feature>
<dbReference type="Pfam" id="PF01844">
    <property type="entry name" value="HNH"/>
    <property type="match status" value="1"/>
</dbReference>
<dbReference type="RefSeq" id="WP_095659871.1">
    <property type="nucleotide sequence ID" value="NZ_CP019688.1"/>
</dbReference>
<evidence type="ECO:0000259" key="2">
    <source>
        <dbReference type="SMART" id="SM00507"/>
    </source>
</evidence>
<dbReference type="InterPro" id="IPR002711">
    <property type="entry name" value="HNH"/>
</dbReference>
<dbReference type="Gene3D" id="1.10.30.50">
    <property type="match status" value="1"/>
</dbReference>
<keyword evidence="3" id="KW-0255">Endonuclease</keyword>
<name>A0A1Q2HWD4_9CORY</name>
<dbReference type="GO" id="GO:0004519">
    <property type="term" value="F:endonuclease activity"/>
    <property type="evidence" value="ECO:0007669"/>
    <property type="project" value="UniProtKB-KW"/>
</dbReference>
<keyword evidence="3" id="KW-0540">Nuclease</keyword>
<dbReference type="Proteomes" id="UP000217209">
    <property type="component" value="Chromosome"/>
</dbReference>
<dbReference type="InterPro" id="IPR003615">
    <property type="entry name" value="HNH_nuc"/>
</dbReference>
<evidence type="ECO:0000313" key="4">
    <source>
        <dbReference type="Proteomes" id="UP000217209"/>
    </source>
</evidence>
<gene>
    <name evidence="3" type="ORF">CGLAU_05870</name>
</gene>
<evidence type="ECO:0000313" key="3">
    <source>
        <dbReference type="EMBL" id="AQQ15142.1"/>
    </source>
</evidence>
<organism evidence="3 4">
    <name type="scientific">Corynebacterium glaucum</name>
    <dbReference type="NCBI Taxonomy" id="187491"/>
    <lineage>
        <taxon>Bacteria</taxon>
        <taxon>Bacillati</taxon>
        <taxon>Actinomycetota</taxon>
        <taxon>Actinomycetes</taxon>
        <taxon>Mycobacteriales</taxon>
        <taxon>Corynebacteriaceae</taxon>
        <taxon>Corynebacterium</taxon>
    </lineage>
</organism>
<dbReference type="CDD" id="cd00085">
    <property type="entry name" value="HNHc"/>
    <property type="match status" value="1"/>
</dbReference>
<dbReference type="KEGG" id="cgv:CGLAU_05870"/>
<reference evidence="3 4" key="1">
    <citation type="submission" date="2016-12" db="EMBL/GenBank/DDBJ databases">
        <authorList>
            <person name="Song W.-J."/>
            <person name="Kurnit D.M."/>
        </authorList>
    </citation>
    <scope>NUCLEOTIDE SEQUENCE [LARGE SCALE GENOMIC DNA]</scope>
    <source>
        <strain evidence="3 4">DSM 30827</strain>
    </source>
</reference>
<protein>
    <submittedName>
        <fullName evidence="3">HNH endonuclease</fullName>
    </submittedName>
</protein>
<dbReference type="GO" id="GO:0008270">
    <property type="term" value="F:zinc ion binding"/>
    <property type="evidence" value="ECO:0007669"/>
    <property type="project" value="InterPro"/>
</dbReference>
<sequence length="478" mass="52676">MTTTVASPPNSQGRLIVAQIKHNHRKSNTVRAELLDLIADFDELNLARSFGASSTASWLERELRYPTSTAYEYVSVARKLRVYRALFHFFRAGAIDYTTVRFLLRYINHENQDQLIELATTLCFAELEKALAGGDTDKDKPDAPYFNARKRKDGCLEGDFLLPPVIGEALLAALKIAQLAAEGITEGGEAFDNEAFIAELVDALSGSESSGRDTDAEEPDEDAYLDFDDGLGDTEPNGDGGDDDSWTEEVNLGPGPDIEEACPGEQTKRSSEISLRTIRGLPSRYGPPVKADMYDAFVTMINMVRTFPHPATRAPGAQVTVMLTEDGKAWMPSNPQTPSKAIESYVANAMVRGHLLDSRGLTMHFGRARRFASDGQIHALLSVWGHQCAMPGCTHSRFLEIHHIREWSEGGKTDIGNLIPLCSSCHSKVSHGIARIVENGPELEFSFLDGSRFISRNRVLPEVASFELVEHRDDPSFA</sequence>
<feature type="compositionally biased region" description="Acidic residues" evidence="1">
    <location>
        <begin position="215"/>
        <end position="232"/>
    </location>
</feature>
<keyword evidence="4" id="KW-1185">Reference proteome</keyword>
<dbReference type="SMART" id="SM00507">
    <property type="entry name" value="HNHc"/>
    <property type="match status" value="1"/>
</dbReference>
<dbReference type="OrthoDB" id="4752861at2"/>
<dbReference type="AlphaFoldDB" id="A0A1Q2HWD4"/>
<dbReference type="GO" id="GO:0003676">
    <property type="term" value="F:nucleic acid binding"/>
    <property type="evidence" value="ECO:0007669"/>
    <property type="project" value="InterPro"/>
</dbReference>
<feature type="domain" description="HNH nuclease" evidence="2">
    <location>
        <begin position="374"/>
        <end position="427"/>
    </location>
</feature>
<proteinExistence type="predicted"/>
<dbReference type="EMBL" id="CP019688">
    <property type="protein sequence ID" value="AQQ15142.1"/>
    <property type="molecule type" value="Genomic_DNA"/>
</dbReference>
<keyword evidence="3" id="KW-0378">Hydrolase</keyword>
<accession>A0A1Q2HWD4</accession>